<evidence type="ECO:0000313" key="2">
    <source>
        <dbReference type="Proteomes" id="UP001241603"/>
    </source>
</evidence>
<dbReference type="PANTHER" id="PTHR33221:SF15">
    <property type="entry name" value="HTH-TYPE TRANSCRIPTIONAL REGULATOR YWGB-RELATED"/>
    <property type="match status" value="1"/>
</dbReference>
<dbReference type="SUPFAM" id="SSF46785">
    <property type="entry name" value="Winged helix' DNA-binding domain"/>
    <property type="match status" value="1"/>
</dbReference>
<dbReference type="Gene3D" id="1.10.10.10">
    <property type="entry name" value="Winged helix-like DNA-binding domain superfamily/Winged helix DNA-binding domain"/>
    <property type="match status" value="1"/>
</dbReference>
<dbReference type="InterPro" id="IPR000944">
    <property type="entry name" value="Tscrpt_reg_Rrf2"/>
</dbReference>
<dbReference type="InterPro" id="IPR036388">
    <property type="entry name" value="WH-like_DNA-bd_sf"/>
</dbReference>
<proteinExistence type="predicted"/>
<reference evidence="1 2" key="1">
    <citation type="submission" date="2023-07" db="EMBL/GenBank/DDBJ databases">
        <title>Genomic Encyclopedia of Type Strains, Phase IV (KMG-IV): sequencing the most valuable type-strain genomes for metagenomic binning, comparative biology and taxonomic classification.</title>
        <authorList>
            <person name="Goeker M."/>
        </authorList>
    </citation>
    <scope>NUCLEOTIDE SEQUENCE [LARGE SCALE GENOMIC DNA]</scope>
    <source>
        <strain evidence="1 2">B6-8</strain>
    </source>
</reference>
<dbReference type="Proteomes" id="UP001241603">
    <property type="component" value="Unassembled WGS sequence"/>
</dbReference>
<dbReference type="EMBL" id="JAUSVO010000001">
    <property type="protein sequence ID" value="MDQ0436083.1"/>
    <property type="molecule type" value="Genomic_DNA"/>
</dbReference>
<comment type="caution">
    <text evidence="1">The sequence shown here is derived from an EMBL/GenBank/DDBJ whole genome shotgun (WGS) entry which is preliminary data.</text>
</comment>
<dbReference type="Pfam" id="PF02082">
    <property type="entry name" value="Rrf2"/>
    <property type="match status" value="1"/>
</dbReference>
<dbReference type="InterPro" id="IPR036390">
    <property type="entry name" value="WH_DNA-bd_sf"/>
</dbReference>
<sequence length="147" mass="16176">MMRSDSRLSRMLHVLIHMDQHEAPLTSEMIALMLNTNPVVLRRTMAGLRDKGYVQSEKGHGGGWKLSRSLDEISLLDVYLALGEPSVFALGPTSDHPSCLVEQAVNAAVGDALREAETHLLGRFAKVTIADIARDFGVRARDHGIQF</sequence>
<accession>A0ABU0H197</accession>
<name>A0ABU0H197_9HYPH</name>
<dbReference type="PANTHER" id="PTHR33221">
    <property type="entry name" value="WINGED HELIX-TURN-HELIX TRANSCRIPTIONAL REGULATOR, RRF2 FAMILY"/>
    <property type="match status" value="1"/>
</dbReference>
<organism evidence="1 2">
    <name type="scientific">Kaistia dalseonensis</name>
    <dbReference type="NCBI Taxonomy" id="410840"/>
    <lineage>
        <taxon>Bacteria</taxon>
        <taxon>Pseudomonadati</taxon>
        <taxon>Pseudomonadota</taxon>
        <taxon>Alphaproteobacteria</taxon>
        <taxon>Hyphomicrobiales</taxon>
        <taxon>Kaistiaceae</taxon>
        <taxon>Kaistia</taxon>
    </lineage>
</organism>
<evidence type="ECO:0000313" key="1">
    <source>
        <dbReference type="EMBL" id="MDQ0436083.1"/>
    </source>
</evidence>
<keyword evidence="2" id="KW-1185">Reference proteome</keyword>
<protein>
    <submittedName>
        <fullName evidence="1">Rrf2 family protein</fullName>
    </submittedName>
</protein>
<dbReference type="PROSITE" id="PS51197">
    <property type="entry name" value="HTH_RRF2_2"/>
    <property type="match status" value="1"/>
</dbReference>
<gene>
    <name evidence="1" type="ORF">QO014_000453</name>
</gene>